<dbReference type="GO" id="GO:0016747">
    <property type="term" value="F:acyltransferase activity, transferring groups other than amino-acyl groups"/>
    <property type="evidence" value="ECO:0007669"/>
    <property type="project" value="InterPro"/>
</dbReference>
<dbReference type="Pfam" id="PF00583">
    <property type="entry name" value="Acetyltransf_1"/>
    <property type="match status" value="1"/>
</dbReference>
<dbReference type="PROSITE" id="PS51186">
    <property type="entry name" value="GNAT"/>
    <property type="match status" value="1"/>
</dbReference>
<evidence type="ECO:0000313" key="3">
    <source>
        <dbReference type="EMBL" id="MBF9071027.1"/>
    </source>
</evidence>
<dbReference type="AlphaFoldDB" id="A0A931FDT0"/>
<name>A0A931FDT0_9ACTN</name>
<evidence type="ECO:0000259" key="2">
    <source>
        <dbReference type="PROSITE" id="PS51186"/>
    </source>
</evidence>
<evidence type="ECO:0000313" key="4">
    <source>
        <dbReference type="Proteomes" id="UP000657385"/>
    </source>
</evidence>
<dbReference type="InterPro" id="IPR000182">
    <property type="entry name" value="GNAT_dom"/>
</dbReference>
<sequence>MEHTATSAEVSATEVTTWHLAQSSPDALPATPVPAPAGLDLTVVRAELIGPEFARFLYTAVGGAWHWTDRLGWDYRQWADWLAKDGVETWVAWVSGTPAGYVQLEPHREDRAGEVEVAYFGLLPAFIGQGLGGHLLDLGLRRAWDLADRHLALPPTRQVAVHTCSLDGPAALGNYQARGFELVRTETTVQPVGATPGPWPGSDRPAAAPVS</sequence>
<feature type="region of interest" description="Disordered" evidence="1">
    <location>
        <begin position="191"/>
        <end position="211"/>
    </location>
</feature>
<feature type="domain" description="N-acetyltransferase" evidence="2">
    <location>
        <begin position="51"/>
        <end position="202"/>
    </location>
</feature>
<organism evidence="3 4">
    <name type="scientific">Streptacidiphilus fuscans</name>
    <dbReference type="NCBI Taxonomy" id="2789292"/>
    <lineage>
        <taxon>Bacteria</taxon>
        <taxon>Bacillati</taxon>
        <taxon>Actinomycetota</taxon>
        <taxon>Actinomycetes</taxon>
        <taxon>Kitasatosporales</taxon>
        <taxon>Streptomycetaceae</taxon>
        <taxon>Streptacidiphilus</taxon>
    </lineage>
</organism>
<dbReference type="Proteomes" id="UP000657385">
    <property type="component" value="Unassembled WGS sequence"/>
</dbReference>
<evidence type="ECO:0000256" key="1">
    <source>
        <dbReference type="SAM" id="MobiDB-lite"/>
    </source>
</evidence>
<gene>
    <name evidence="3" type="ORF">I2501_23705</name>
</gene>
<reference evidence="3" key="1">
    <citation type="submission" date="2020-11" db="EMBL/GenBank/DDBJ databases">
        <title>Isolation and identification of active actinomycetes.</title>
        <authorList>
            <person name="Yu B."/>
        </authorList>
    </citation>
    <scope>NUCLEOTIDE SEQUENCE</scope>
    <source>
        <strain evidence="3">NEAU-YB345</strain>
    </source>
</reference>
<proteinExistence type="predicted"/>
<accession>A0A931FDT0</accession>
<keyword evidence="4" id="KW-1185">Reference proteome</keyword>
<dbReference type="Gene3D" id="3.40.630.30">
    <property type="match status" value="1"/>
</dbReference>
<dbReference type="InterPro" id="IPR016181">
    <property type="entry name" value="Acyl_CoA_acyltransferase"/>
</dbReference>
<comment type="caution">
    <text evidence="3">The sequence shown here is derived from an EMBL/GenBank/DDBJ whole genome shotgun (WGS) entry which is preliminary data.</text>
</comment>
<dbReference type="SUPFAM" id="SSF55729">
    <property type="entry name" value="Acyl-CoA N-acyltransferases (Nat)"/>
    <property type="match status" value="1"/>
</dbReference>
<dbReference type="EMBL" id="JADPRT010000010">
    <property type="protein sequence ID" value="MBF9071027.1"/>
    <property type="molecule type" value="Genomic_DNA"/>
</dbReference>
<protein>
    <submittedName>
        <fullName evidence="3">GNAT family N-acetyltransferase</fullName>
    </submittedName>
</protein>